<dbReference type="STRING" id="882378.RBRH_04087"/>
<dbReference type="HOGENOM" id="CLU_046586_2_1_4"/>
<name>E5AMD9_MYCRK</name>
<dbReference type="UniPathway" id="UPA00078"/>
<dbReference type="PANTHER" id="PTHR13090:SF1">
    <property type="entry name" value="ARGININE-HYDROXYLASE NDUFAF5, MITOCHONDRIAL"/>
    <property type="match status" value="1"/>
</dbReference>
<dbReference type="GO" id="GO:0032259">
    <property type="term" value="P:methylation"/>
    <property type="evidence" value="ECO:0007669"/>
    <property type="project" value="UniProtKB-KW"/>
</dbReference>
<dbReference type="GO" id="GO:0010340">
    <property type="term" value="F:carboxyl-O-methyltransferase activity"/>
    <property type="evidence" value="ECO:0007669"/>
    <property type="project" value="UniProtKB-UniRule"/>
</dbReference>
<dbReference type="SUPFAM" id="SSF53335">
    <property type="entry name" value="S-adenosyl-L-methionine-dependent methyltransferases"/>
    <property type="match status" value="1"/>
</dbReference>
<reference evidence="7 8" key="1">
    <citation type="journal article" date="2011" name="J. Bacteriol.">
        <title>Complete genome sequence of Burkholderia rhizoxinica, an endosymbiont of Rhizopus microsporus.</title>
        <authorList>
            <person name="Lackner G."/>
            <person name="Moebius N."/>
            <person name="Partida-Martinez L."/>
            <person name="Hertweck C."/>
        </authorList>
    </citation>
    <scope>NUCLEOTIDE SEQUENCE [LARGE SCALE GENOMIC DNA]</scope>
    <source>
        <strain evidence="8">DSM 19002 / CIP 109453 / HKI 454</strain>
    </source>
</reference>
<keyword evidence="3 5" id="KW-0949">S-adenosyl-L-methionine</keyword>
<evidence type="ECO:0000256" key="5">
    <source>
        <dbReference type="HAMAP-Rule" id="MF_00835"/>
    </source>
</evidence>
<evidence type="ECO:0000313" key="7">
    <source>
        <dbReference type="EMBL" id="CBW76171.1"/>
    </source>
</evidence>
<evidence type="ECO:0000256" key="1">
    <source>
        <dbReference type="ARBA" id="ARBA00022603"/>
    </source>
</evidence>
<protein>
    <recommendedName>
        <fullName evidence="5">Malonyl-[acyl-carrier protein] O-methyltransferase</fullName>
        <shortName evidence="5">Malonyl-ACP O-methyltransferase</shortName>
        <ecNumber evidence="5">2.1.1.197</ecNumber>
    </recommendedName>
    <alternativeName>
        <fullName evidence="5">Biotin synthesis protein BioC</fullName>
    </alternativeName>
</protein>
<dbReference type="Pfam" id="PF13489">
    <property type="entry name" value="Methyltransf_23"/>
    <property type="match status" value="1"/>
</dbReference>
<evidence type="ECO:0000256" key="4">
    <source>
        <dbReference type="ARBA" id="ARBA00022756"/>
    </source>
</evidence>
<dbReference type="GO" id="GO:0102130">
    <property type="term" value="F:malonyl-CoA methyltransferase activity"/>
    <property type="evidence" value="ECO:0007669"/>
    <property type="project" value="UniProtKB-EC"/>
</dbReference>
<dbReference type="InterPro" id="IPR050602">
    <property type="entry name" value="Malonyl-ACP_OMT"/>
</dbReference>
<proteinExistence type="inferred from homology"/>
<dbReference type="EMBL" id="FR687359">
    <property type="protein sequence ID" value="CBW76171.1"/>
    <property type="molecule type" value="Genomic_DNA"/>
</dbReference>
<keyword evidence="2 5" id="KW-0808">Transferase</keyword>
<dbReference type="PANTHER" id="PTHR13090">
    <property type="entry name" value="ARGININE-HYDROXYLASE NDUFAF5, MITOCHONDRIAL"/>
    <property type="match status" value="1"/>
</dbReference>
<dbReference type="Gene3D" id="3.40.50.150">
    <property type="entry name" value="Vaccinia Virus protein VP39"/>
    <property type="match status" value="1"/>
</dbReference>
<dbReference type="KEGG" id="brh:RBRH_04087"/>
<dbReference type="InterPro" id="IPR011814">
    <property type="entry name" value="BioC"/>
</dbReference>
<keyword evidence="1 5" id="KW-0489">Methyltransferase</keyword>
<dbReference type="eggNOG" id="COG2226">
    <property type="taxonomic scope" value="Bacteria"/>
</dbReference>
<comment type="similarity">
    <text evidence="5">Belongs to the methyltransferase superfamily.</text>
</comment>
<evidence type="ECO:0000256" key="6">
    <source>
        <dbReference type="SAM" id="MobiDB-lite"/>
    </source>
</evidence>
<dbReference type="HAMAP" id="MF_00835">
    <property type="entry name" value="BioC"/>
    <property type="match status" value="1"/>
</dbReference>
<accession>E5AMD9</accession>
<organism evidence="7 8">
    <name type="scientific">Mycetohabitans rhizoxinica (strain DSM 19002 / CIP 109453 / HKI 454)</name>
    <name type="common">Paraburkholderia rhizoxinica</name>
    <dbReference type="NCBI Taxonomy" id="882378"/>
    <lineage>
        <taxon>Bacteria</taxon>
        <taxon>Pseudomonadati</taxon>
        <taxon>Pseudomonadota</taxon>
        <taxon>Betaproteobacteria</taxon>
        <taxon>Burkholderiales</taxon>
        <taxon>Burkholderiaceae</taxon>
        <taxon>Mycetohabitans</taxon>
    </lineage>
</organism>
<dbReference type="AlphaFoldDB" id="E5AMD9"/>
<dbReference type="InterPro" id="IPR029063">
    <property type="entry name" value="SAM-dependent_MTases_sf"/>
</dbReference>
<dbReference type="GO" id="GO:0009102">
    <property type="term" value="P:biotin biosynthetic process"/>
    <property type="evidence" value="ECO:0007669"/>
    <property type="project" value="UniProtKB-UniRule"/>
</dbReference>
<dbReference type="EC" id="2.1.1.197" evidence="5"/>
<gene>
    <name evidence="5" type="primary">bioC</name>
    <name evidence="7" type="ordered locus">RBRH_04087</name>
</gene>
<feature type="region of interest" description="Disordered" evidence="6">
    <location>
        <begin position="40"/>
        <end position="59"/>
    </location>
</feature>
<comment type="catalytic activity">
    <reaction evidence="5">
        <text>malonyl-[ACP] + S-adenosyl-L-methionine = malonyl-[ACP] methyl ester + S-adenosyl-L-homocysteine</text>
        <dbReference type="Rhea" id="RHEA:17105"/>
        <dbReference type="Rhea" id="RHEA-COMP:9623"/>
        <dbReference type="Rhea" id="RHEA-COMP:9954"/>
        <dbReference type="ChEBI" id="CHEBI:57856"/>
        <dbReference type="ChEBI" id="CHEBI:59789"/>
        <dbReference type="ChEBI" id="CHEBI:78449"/>
        <dbReference type="ChEBI" id="CHEBI:78845"/>
        <dbReference type="EC" id="2.1.1.197"/>
    </reaction>
</comment>
<evidence type="ECO:0000313" key="8">
    <source>
        <dbReference type="Proteomes" id="UP000007437"/>
    </source>
</evidence>
<dbReference type="CDD" id="cd02440">
    <property type="entry name" value="AdoMet_MTases"/>
    <property type="match status" value="1"/>
</dbReference>
<dbReference type="Proteomes" id="UP000007437">
    <property type="component" value="Chromosome"/>
</dbReference>
<evidence type="ECO:0000256" key="2">
    <source>
        <dbReference type="ARBA" id="ARBA00022679"/>
    </source>
</evidence>
<comment type="function">
    <text evidence="5">Converts the free carboxyl group of a malonyl-thioester to its methyl ester by transfer of a methyl group from S-adenosyl-L-methionine (SAM). It allows to synthesize pimeloyl-ACP via the fatty acid synthetic pathway.</text>
</comment>
<keyword evidence="4 5" id="KW-0093">Biotin biosynthesis</keyword>
<sequence length="392" mass="43358">MTDVRSRAGVGNGVDCFIRNGNGYWIRAVERVYCGPSRKPMLMPTDHDRPADQDTDTDAQRAPGLRQLRQIFDRRAAQFRDVAFLPREIAQRMHERLQYIKLQPVRVLDAGCGTGEDIDALRARFTPASVYGADLSRAMLGAAHALGCGGAHAASGQPAPAGGWRRLLPAALRHLAPGRARPRDRVQADFGALPFAPECFDLLWSNLALQWHARPDRVFPEWQRVLKTGGLLMFSTLGPDTLRELRRAWAVADGGAAQHVLDFVDMHDCGDMLVASGFEIPVMDMETLTVTYASPQSLLADVHRWGAMPPQSARRGDARADVSRGLISRGMYRRLLDALEAQRQPDGTIPLTFEVVYGHAWKAVARVTPEGHGIVRVDEIGHMSRGARRMSF</sequence>
<evidence type="ECO:0000256" key="3">
    <source>
        <dbReference type="ARBA" id="ARBA00022691"/>
    </source>
</evidence>
<comment type="pathway">
    <text evidence="5">Cofactor biosynthesis; biotin biosynthesis.</text>
</comment>